<evidence type="ECO:0000313" key="3">
    <source>
        <dbReference type="Proteomes" id="UP000537989"/>
    </source>
</evidence>
<accession>A0AAN6HFY1</accession>
<feature type="signal peptide" evidence="1">
    <location>
        <begin position="1"/>
        <end position="18"/>
    </location>
</feature>
<organism evidence="2 3">
    <name type="scientific">Fusarium austroamericanum</name>
    <dbReference type="NCBI Taxonomy" id="282268"/>
    <lineage>
        <taxon>Eukaryota</taxon>
        <taxon>Fungi</taxon>
        <taxon>Dikarya</taxon>
        <taxon>Ascomycota</taxon>
        <taxon>Pezizomycotina</taxon>
        <taxon>Sordariomycetes</taxon>
        <taxon>Hypocreomycetidae</taxon>
        <taxon>Hypocreales</taxon>
        <taxon>Nectriaceae</taxon>
        <taxon>Fusarium</taxon>
    </lineage>
</organism>
<feature type="chain" id="PRO_5042855715" evidence="1">
    <location>
        <begin position="19"/>
        <end position="91"/>
    </location>
</feature>
<reference evidence="2 3" key="1">
    <citation type="submission" date="2020-02" db="EMBL/GenBank/DDBJ databases">
        <title>Identification and distribution of gene clusters putatively required for synthesis of sphingolipid metabolism inhibitors in phylogenetically diverse species of the filamentous fungus Fusarium.</title>
        <authorList>
            <person name="Kim H.-S."/>
            <person name="Busman M."/>
            <person name="Brown D.W."/>
            <person name="Divon H."/>
            <person name="Uhlig S."/>
            <person name="Proctor R.H."/>
        </authorList>
    </citation>
    <scope>NUCLEOTIDE SEQUENCE [LARGE SCALE GENOMIC DNA]</scope>
    <source>
        <strain evidence="2 3">NRRL 2903</strain>
    </source>
</reference>
<proteinExistence type="predicted"/>
<sequence>MKLSQFLSVAAVCGFAAASPVPVNDIAERENLYPRPYTLKMGGDAFKKRENLYARPYGLKMKDDAFKKRENLYARPYGLKMKDDAFEKRDE</sequence>
<keyword evidence="3" id="KW-1185">Reference proteome</keyword>
<comment type="caution">
    <text evidence="2">The sequence shown here is derived from an EMBL/GenBank/DDBJ whole genome shotgun (WGS) entry which is preliminary data.</text>
</comment>
<gene>
    <name evidence="2" type="ORF">FAUST_5225</name>
</gene>
<protein>
    <submittedName>
        <fullName evidence="2">Uncharacterized protein</fullName>
    </submittedName>
</protein>
<dbReference type="EMBL" id="JAAMOD010000133">
    <property type="protein sequence ID" value="KAF5238985.1"/>
    <property type="molecule type" value="Genomic_DNA"/>
</dbReference>
<dbReference type="Proteomes" id="UP000537989">
    <property type="component" value="Unassembled WGS sequence"/>
</dbReference>
<name>A0AAN6HFY1_FUSAU</name>
<evidence type="ECO:0000256" key="1">
    <source>
        <dbReference type="SAM" id="SignalP"/>
    </source>
</evidence>
<evidence type="ECO:0000313" key="2">
    <source>
        <dbReference type="EMBL" id="KAF5238985.1"/>
    </source>
</evidence>
<keyword evidence="1" id="KW-0732">Signal</keyword>
<dbReference type="AlphaFoldDB" id="A0AAN6HFY1"/>